<dbReference type="EMBL" id="FUWJ01000001">
    <property type="protein sequence ID" value="SJZ56137.1"/>
    <property type="molecule type" value="Genomic_DNA"/>
</dbReference>
<gene>
    <name evidence="1" type="ORF">SAMN02745126_01631</name>
</gene>
<dbReference type="AlphaFoldDB" id="A0A1T4LNE9"/>
<dbReference type="Proteomes" id="UP000190092">
    <property type="component" value="Unassembled WGS sequence"/>
</dbReference>
<proteinExistence type="predicted"/>
<organism evidence="1 2">
    <name type="scientific">Enhydrobacter aerosaccus</name>
    <dbReference type="NCBI Taxonomy" id="225324"/>
    <lineage>
        <taxon>Bacteria</taxon>
        <taxon>Pseudomonadati</taxon>
        <taxon>Pseudomonadota</taxon>
        <taxon>Alphaproteobacteria</taxon>
        <taxon>Hyphomicrobiales</taxon>
        <taxon>Enhydrobacter</taxon>
    </lineage>
</organism>
<evidence type="ECO:0000313" key="2">
    <source>
        <dbReference type="Proteomes" id="UP000190092"/>
    </source>
</evidence>
<accession>A0A1T4LNE9</accession>
<reference evidence="2" key="1">
    <citation type="submission" date="2017-02" db="EMBL/GenBank/DDBJ databases">
        <authorList>
            <person name="Varghese N."/>
            <person name="Submissions S."/>
        </authorList>
    </citation>
    <scope>NUCLEOTIDE SEQUENCE [LARGE SCALE GENOMIC DNA]</scope>
    <source>
        <strain evidence="2">ATCC 27094</strain>
    </source>
</reference>
<keyword evidence="2" id="KW-1185">Reference proteome</keyword>
<sequence length="176" mass="19030">MALFALHRGQLLEEIAKAGRQPEAHRAGYLTTSEIGDAPYPKLFDMKAIPAGVLPVALSKYGKLHVNTSDSGVGLDELMTVVSGGPWIWFFRLPDNEIVKLSVGPVRVEGKAFRISYAGLVPHAAFLSAPYGLTIAYATGPKNFVMRYDDPSVAGADTLGTNPWIDFTGSVPELRR</sequence>
<name>A0A1T4LNE9_9HYPH</name>
<protein>
    <submittedName>
        <fullName evidence="1">Uncharacterized protein</fullName>
    </submittedName>
</protein>
<evidence type="ECO:0000313" key="1">
    <source>
        <dbReference type="EMBL" id="SJZ56137.1"/>
    </source>
</evidence>